<dbReference type="InterPro" id="IPR041698">
    <property type="entry name" value="Methyltransf_25"/>
</dbReference>
<organism evidence="2 3">
    <name type="scientific">Ambispora gerdemannii</name>
    <dbReference type="NCBI Taxonomy" id="144530"/>
    <lineage>
        <taxon>Eukaryota</taxon>
        <taxon>Fungi</taxon>
        <taxon>Fungi incertae sedis</taxon>
        <taxon>Mucoromycota</taxon>
        <taxon>Glomeromycotina</taxon>
        <taxon>Glomeromycetes</taxon>
        <taxon>Archaeosporales</taxon>
        <taxon>Ambisporaceae</taxon>
        <taxon>Ambispora</taxon>
    </lineage>
</organism>
<comment type="caution">
    <text evidence="2">The sequence shown here is derived from an EMBL/GenBank/DDBJ whole genome shotgun (WGS) entry which is preliminary data.</text>
</comment>
<dbReference type="AlphaFoldDB" id="A0A9N9C2U9"/>
<reference evidence="2" key="1">
    <citation type="submission" date="2021-06" db="EMBL/GenBank/DDBJ databases">
        <authorList>
            <person name="Kallberg Y."/>
            <person name="Tangrot J."/>
            <person name="Rosling A."/>
        </authorList>
    </citation>
    <scope>NUCLEOTIDE SEQUENCE</scope>
    <source>
        <strain evidence="2">MT106</strain>
    </source>
</reference>
<dbReference type="SUPFAM" id="SSF53335">
    <property type="entry name" value="S-adenosyl-L-methionine-dependent methyltransferases"/>
    <property type="match status" value="1"/>
</dbReference>
<gene>
    <name evidence="2" type="ORF">AGERDE_LOCUS8314</name>
</gene>
<protein>
    <submittedName>
        <fullName evidence="2">11546_t:CDS:1</fullName>
    </submittedName>
</protein>
<sequence length="231" mass="25801">MLKRGARVLDGGCGPGAWILEMATNYPNSQFFGVDIEPTFPSQIKPANANFYQCDLMQLEQLEFEENSFDVVRICLLFLLINNNYAKVIENMLKLLKPGGYFEIIESDVPSANCGPNFLRLLKILEQGLSAEGIIGNLSTNLQQAFTATGQLKNIQRLAKVTKLGPPGGLAGKLHMDSLDEFFDGIVGQAIGERMEMTPEEYNQFWQGCKAECLEFSTEIMFEKLWGEKLV</sequence>
<dbReference type="EMBL" id="CAJVPL010001725">
    <property type="protein sequence ID" value="CAG8584933.1"/>
    <property type="molecule type" value="Genomic_DNA"/>
</dbReference>
<name>A0A9N9C2U9_9GLOM</name>
<accession>A0A9N9C2U9</accession>
<dbReference type="PANTHER" id="PTHR43591">
    <property type="entry name" value="METHYLTRANSFERASE"/>
    <property type="match status" value="1"/>
</dbReference>
<proteinExistence type="predicted"/>
<evidence type="ECO:0000259" key="1">
    <source>
        <dbReference type="Pfam" id="PF13649"/>
    </source>
</evidence>
<dbReference type="Gene3D" id="3.40.50.150">
    <property type="entry name" value="Vaccinia Virus protein VP39"/>
    <property type="match status" value="1"/>
</dbReference>
<dbReference type="CDD" id="cd02440">
    <property type="entry name" value="AdoMet_MTases"/>
    <property type="match status" value="1"/>
</dbReference>
<evidence type="ECO:0000313" key="2">
    <source>
        <dbReference type="EMBL" id="CAG8584933.1"/>
    </source>
</evidence>
<dbReference type="InterPro" id="IPR029063">
    <property type="entry name" value="SAM-dependent_MTases_sf"/>
</dbReference>
<keyword evidence="3" id="KW-1185">Reference proteome</keyword>
<dbReference type="OrthoDB" id="2013972at2759"/>
<dbReference type="Pfam" id="PF13649">
    <property type="entry name" value="Methyltransf_25"/>
    <property type="match status" value="1"/>
</dbReference>
<feature type="domain" description="Methyltransferase" evidence="1">
    <location>
        <begin position="8"/>
        <end position="100"/>
    </location>
</feature>
<evidence type="ECO:0000313" key="3">
    <source>
        <dbReference type="Proteomes" id="UP000789831"/>
    </source>
</evidence>
<dbReference type="Proteomes" id="UP000789831">
    <property type="component" value="Unassembled WGS sequence"/>
</dbReference>